<feature type="domain" description="Thioredoxin" evidence="4">
    <location>
        <begin position="26"/>
        <end position="183"/>
    </location>
</feature>
<evidence type="ECO:0000256" key="3">
    <source>
        <dbReference type="SAM" id="SignalP"/>
    </source>
</evidence>
<dbReference type="CDD" id="cd02966">
    <property type="entry name" value="TlpA_like_family"/>
    <property type="match status" value="1"/>
</dbReference>
<dbReference type="PANTHER" id="PTHR42852:SF13">
    <property type="entry name" value="PROTEIN DIPZ"/>
    <property type="match status" value="1"/>
</dbReference>
<feature type="chain" id="PRO_5041230293" description="Thioredoxin domain-containing protein" evidence="3">
    <location>
        <begin position="24"/>
        <end position="360"/>
    </location>
</feature>
<protein>
    <recommendedName>
        <fullName evidence="4">Thioredoxin domain-containing protein</fullName>
    </recommendedName>
</protein>
<sequence>MLHPSRRMLLPALVAGIAAFAHAGTLKVGDPAPPLPVAAWFKGKPVTAFEPGRMYVVEFWATWCGPCRTSIPHLTELARKFAGKVDFVGISILEKKAGPADKGYLKGVEAFVKEQGDKMVYHVGADGPAGTIADTWFKPSGSPGIPTAILVNGQGRIHWIGHPMELDPVLDAVVAGTFDARAAAAKREAETERRARDEKAIQPFFAAMRKGDYAEAARVGAELFPTHPSVEMSFGHVYYSALAHTDPARADAYARALAAGPFKDSAPGLAMLAGTMLENSAQEAGLIVKVADQALLAAKSQDDPYFLDMSAQAHARAGDFKVAAEREARALATGKVPEPQREAVTARLKSYQSHGSPAKG</sequence>
<dbReference type="PROSITE" id="PS51352">
    <property type="entry name" value="THIOREDOXIN_2"/>
    <property type="match status" value="1"/>
</dbReference>
<dbReference type="Gene3D" id="3.40.30.10">
    <property type="entry name" value="Glutaredoxin"/>
    <property type="match status" value="1"/>
</dbReference>
<keyword evidence="1" id="KW-0676">Redox-active center</keyword>
<dbReference type="KEGG" id="msil:METEAL_13070"/>
<dbReference type="InterPro" id="IPR013766">
    <property type="entry name" value="Thioredoxin_domain"/>
</dbReference>
<evidence type="ECO:0000313" key="6">
    <source>
        <dbReference type="Proteomes" id="UP001238179"/>
    </source>
</evidence>
<keyword evidence="6" id="KW-1185">Reference proteome</keyword>
<name>A0AA48GXG0_9BACT</name>
<dbReference type="SUPFAM" id="SSF52833">
    <property type="entry name" value="Thioredoxin-like"/>
    <property type="match status" value="1"/>
</dbReference>
<reference evidence="6" key="1">
    <citation type="journal article" date="2023" name="Int. J. Syst. Evol. Microbiol.">
        <title>Mesoterricola silvestris gen. nov., sp. nov., Mesoterricola sediminis sp. nov., Geothrix oryzae sp. nov., Geothrix edaphica sp. nov., Geothrix rubra sp. nov., and Geothrix limicola sp. nov., six novel members of Acidobacteriota isolated from soils.</title>
        <authorList>
            <person name="Itoh H."/>
            <person name="Sugisawa Y."/>
            <person name="Mise K."/>
            <person name="Xu Z."/>
            <person name="Kuniyasu M."/>
            <person name="Ushijima N."/>
            <person name="Kawano K."/>
            <person name="Kobayashi E."/>
            <person name="Shiratori Y."/>
            <person name="Masuda Y."/>
            <person name="Senoo K."/>
        </authorList>
    </citation>
    <scope>NUCLEOTIDE SEQUENCE [LARGE SCALE GENOMIC DNA]</scope>
    <source>
        <strain evidence="6">W79</strain>
    </source>
</reference>
<organism evidence="5 6">
    <name type="scientific">Mesoterricola silvestris</name>
    <dbReference type="NCBI Taxonomy" id="2927979"/>
    <lineage>
        <taxon>Bacteria</taxon>
        <taxon>Pseudomonadati</taxon>
        <taxon>Acidobacteriota</taxon>
        <taxon>Holophagae</taxon>
        <taxon>Holophagales</taxon>
        <taxon>Holophagaceae</taxon>
        <taxon>Mesoterricola</taxon>
    </lineage>
</organism>
<accession>A0AA48GXG0</accession>
<dbReference type="InterPro" id="IPR050553">
    <property type="entry name" value="Thioredoxin_ResA/DsbE_sf"/>
</dbReference>
<dbReference type="RefSeq" id="WP_316415040.1">
    <property type="nucleotide sequence ID" value="NZ_AP027080.1"/>
</dbReference>
<feature type="compositionally biased region" description="Polar residues" evidence="2">
    <location>
        <begin position="350"/>
        <end position="360"/>
    </location>
</feature>
<dbReference type="InterPro" id="IPR017937">
    <property type="entry name" value="Thioredoxin_CS"/>
</dbReference>
<dbReference type="PANTHER" id="PTHR42852">
    <property type="entry name" value="THIOL:DISULFIDE INTERCHANGE PROTEIN DSBE"/>
    <property type="match status" value="1"/>
</dbReference>
<dbReference type="Proteomes" id="UP001238179">
    <property type="component" value="Chromosome"/>
</dbReference>
<dbReference type="EMBL" id="AP027080">
    <property type="protein sequence ID" value="BDU72133.1"/>
    <property type="molecule type" value="Genomic_DNA"/>
</dbReference>
<gene>
    <name evidence="5" type="ORF">METEAL_13070</name>
</gene>
<evidence type="ECO:0000256" key="2">
    <source>
        <dbReference type="SAM" id="MobiDB-lite"/>
    </source>
</evidence>
<dbReference type="InterPro" id="IPR036249">
    <property type="entry name" value="Thioredoxin-like_sf"/>
</dbReference>
<dbReference type="Pfam" id="PF00085">
    <property type="entry name" value="Thioredoxin"/>
    <property type="match status" value="1"/>
</dbReference>
<evidence type="ECO:0000259" key="4">
    <source>
        <dbReference type="PROSITE" id="PS51352"/>
    </source>
</evidence>
<dbReference type="PROSITE" id="PS00194">
    <property type="entry name" value="THIOREDOXIN_1"/>
    <property type="match status" value="1"/>
</dbReference>
<proteinExistence type="predicted"/>
<evidence type="ECO:0000313" key="5">
    <source>
        <dbReference type="EMBL" id="BDU72133.1"/>
    </source>
</evidence>
<feature type="signal peptide" evidence="3">
    <location>
        <begin position="1"/>
        <end position="23"/>
    </location>
</feature>
<feature type="region of interest" description="Disordered" evidence="2">
    <location>
        <begin position="331"/>
        <end position="360"/>
    </location>
</feature>
<evidence type="ECO:0000256" key="1">
    <source>
        <dbReference type="ARBA" id="ARBA00023284"/>
    </source>
</evidence>
<dbReference type="AlphaFoldDB" id="A0AA48GXG0"/>
<keyword evidence="3" id="KW-0732">Signal</keyword>